<proteinExistence type="predicted"/>
<dbReference type="Proteomes" id="UP000198642">
    <property type="component" value="Unassembled WGS sequence"/>
</dbReference>
<dbReference type="Gene3D" id="3.30.1380.20">
    <property type="entry name" value="Trafficking protein particle complex subunit 3"/>
    <property type="match status" value="1"/>
</dbReference>
<dbReference type="OrthoDB" id="2965348at2"/>
<dbReference type="InterPro" id="IPR019642">
    <property type="entry name" value="DUF2507"/>
</dbReference>
<evidence type="ECO:0000313" key="2">
    <source>
        <dbReference type="Proteomes" id="UP000198642"/>
    </source>
</evidence>
<sequence>MSKDHESMPITLLDKLHTSGAGYDIIRYVGLPDIFGTESNTLLYFMGKNLARKLDIQSVSDIVYAFEKLGWGQLELVNEKKKELVFQLMADSVVYRLSSPLDTEFRLEAGFLAESIERIKERSCECKEELHKKIHQIEFTAVFTD</sequence>
<dbReference type="SUPFAM" id="SSF111126">
    <property type="entry name" value="Ligand-binding domain in the NO signalling and Golgi transport"/>
    <property type="match status" value="1"/>
</dbReference>
<dbReference type="RefSeq" id="WP_090239100.1">
    <property type="nucleotide sequence ID" value="NZ_FOJW01000011.1"/>
</dbReference>
<organism evidence="1 2">
    <name type="scientific">Lentibacillus halodurans</name>
    <dbReference type="NCBI Taxonomy" id="237679"/>
    <lineage>
        <taxon>Bacteria</taxon>
        <taxon>Bacillati</taxon>
        <taxon>Bacillota</taxon>
        <taxon>Bacilli</taxon>
        <taxon>Bacillales</taxon>
        <taxon>Bacillaceae</taxon>
        <taxon>Lentibacillus</taxon>
    </lineage>
</organism>
<evidence type="ECO:0008006" key="3">
    <source>
        <dbReference type="Google" id="ProtNLM"/>
    </source>
</evidence>
<dbReference type="InterPro" id="IPR024096">
    <property type="entry name" value="NO_sig/Golgi_transp_ligand-bd"/>
</dbReference>
<name>A0A1I0ZIL0_9BACI</name>
<protein>
    <recommendedName>
        <fullName evidence="3">DUF2507 domain-containing protein</fullName>
    </recommendedName>
</protein>
<dbReference type="EMBL" id="FOJW01000011">
    <property type="protein sequence ID" value="SFB24238.1"/>
    <property type="molecule type" value="Genomic_DNA"/>
</dbReference>
<keyword evidence="2" id="KW-1185">Reference proteome</keyword>
<gene>
    <name evidence="1" type="ORF">SAMN04488072_11123</name>
</gene>
<dbReference type="Pfam" id="PF10702">
    <property type="entry name" value="DUF2507"/>
    <property type="match status" value="1"/>
</dbReference>
<dbReference type="STRING" id="237679.SAMN04488072_11123"/>
<reference evidence="1 2" key="1">
    <citation type="submission" date="2016-10" db="EMBL/GenBank/DDBJ databases">
        <authorList>
            <person name="de Groot N.N."/>
        </authorList>
    </citation>
    <scope>NUCLEOTIDE SEQUENCE [LARGE SCALE GENOMIC DNA]</scope>
    <source>
        <strain evidence="1 2">CGMCC 1.3702</strain>
    </source>
</reference>
<dbReference type="AlphaFoldDB" id="A0A1I0ZIL0"/>
<accession>A0A1I0ZIL0</accession>
<evidence type="ECO:0000313" key="1">
    <source>
        <dbReference type="EMBL" id="SFB24238.1"/>
    </source>
</evidence>